<dbReference type="InterPro" id="IPR009079">
    <property type="entry name" value="4_helix_cytokine-like_core"/>
</dbReference>
<dbReference type="AlphaFoldDB" id="A0A151I9A5"/>
<reference evidence="1 2" key="1">
    <citation type="submission" date="2016-03" db="EMBL/GenBank/DDBJ databases">
        <title>Cyphomyrmex costatus WGS genome.</title>
        <authorList>
            <person name="Nygaard S."/>
            <person name="Hu H."/>
            <person name="Boomsma J."/>
            <person name="Zhang G."/>
        </authorList>
    </citation>
    <scope>NUCLEOTIDE SEQUENCE [LARGE SCALE GENOMIC DNA]</scope>
    <source>
        <strain evidence="1">MS0001</strain>
        <tissue evidence="1">Whole body</tissue>
    </source>
</reference>
<protein>
    <submittedName>
        <fullName evidence="1">Uncharacterized protein</fullName>
    </submittedName>
</protein>
<evidence type="ECO:0000313" key="2">
    <source>
        <dbReference type="Proteomes" id="UP000078542"/>
    </source>
</evidence>
<accession>A0A151I9A5</accession>
<dbReference type="SUPFAM" id="SSF47266">
    <property type="entry name" value="4-helical cytokines"/>
    <property type="match status" value="1"/>
</dbReference>
<gene>
    <name evidence="1" type="ORF">ALC62_13797</name>
</gene>
<dbReference type="Proteomes" id="UP000078542">
    <property type="component" value="Unassembled WGS sequence"/>
</dbReference>
<keyword evidence="2" id="KW-1185">Reference proteome</keyword>
<dbReference type="EMBL" id="KQ978290">
    <property type="protein sequence ID" value="KYM95557.1"/>
    <property type="molecule type" value="Genomic_DNA"/>
</dbReference>
<organism evidence="1 2">
    <name type="scientific">Cyphomyrmex costatus</name>
    <dbReference type="NCBI Taxonomy" id="456900"/>
    <lineage>
        <taxon>Eukaryota</taxon>
        <taxon>Metazoa</taxon>
        <taxon>Ecdysozoa</taxon>
        <taxon>Arthropoda</taxon>
        <taxon>Hexapoda</taxon>
        <taxon>Insecta</taxon>
        <taxon>Pterygota</taxon>
        <taxon>Neoptera</taxon>
        <taxon>Endopterygota</taxon>
        <taxon>Hymenoptera</taxon>
        <taxon>Apocrita</taxon>
        <taxon>Aculeata</taxon>
        <taxon>Formicoidea</taxon>
        <taxon>Formicidae</taxon>
        <taxon>Myrmicinae</taxon>
        <taxon>Cyphomyrmex</taxon>
    </lineage>
</organism>
<sequence>MQNRFLVGELKSSIDGDQLPSNGQVLRVLFYNMLFTNPREKIRVSAKSVIEQVKVFWERVRLPVKKKEQKFSADLENLFDIADVNVMESKKIDQKSKDFLRNQHRDGRMGSIFQIEKYYEQIDHEKKKKKSLWIRSLNDLLTRNEDQKMFMLQIVSEYRKMFPDAKKETIMQKF</sequence>
<proteinExistence type="predicted"/>
<name>A0A151I9A5_9HYME</name>
<evidence type="ECO:0000313" key="1">
    <source>
        <dbReference type="EMBL" id="KYM95557.1"/>
    </source>
</evidence>